<evidence type="ECO:0000313" key="7">
    <source>
        <dbReference type="Proteomes" id="UP000509371"/>
    </source>
</evidence>
<dbReference type="PANTHER" id="PTHR43140">
    <property type="entry name" value="TYPE-1 RESTRICTION ENZYME ECOKI SPECIFICITY PROTEIN"/>
    <property type="match status" value="1"/>
</dbReference>
<dbReference type="RefSeq" id="WP_176334827.1">
    <property type="nucleotide sequence ID" value="NZ_BAAAEF010000013.1"/>
</dbReference>
<evidence type="ECO:0000256" key="4">
    <source>
        <dbReference type="SAM" id="Coils"/>
    </source>
</evidence>
<dbReference type="InterPro" id="IPR044946">
    <property type="entry name" value="Restrct_endonuc_typeI_TRD_sf"/>
</dbReference>
<sequence length="473" mass="52938">MSELPKGWVEVEWDQVTTKDGFRRGPFGGNLKKSCFVESGFAIYEQYAPINNDCINFRYFVDDEKYKELQSFKVDNGDFLISCSGTMGKITKVPEGAPKGLINQALLRIRLVESCIDSEYFLKLFRSPILQNQVLNSSVGGAIQNLAAVKELKKILIPLAPLAEQKRIVEKLDQVLAQVDTIKARLDGIPAILKRFRQSVLAAAVSGKLTEEWRGKDEEYIDTCGYKTPSSWLQSSIDEESEYVTSGSRGWAQYYSDTGSLFIRSQDINTDELEIDDAAFVKLPAKVEGQRTKVQKEDLLITITGANVTKCARLKIELDDAYISQHVALIRLKNTEDSSFIELVLKALNAGRKQLTDLAYGGGKPGLNLQNIKDVKFSKPIYKERDEIVRLVDQYFAFADTIEAQVQKAQQRVDKLTQSILAKAFRGELVPQYPTDEPADELLKRIATARKEAEALALSAKKTAKKVGTKNVK</sequence>
<evidence type="ECO:0000259" key="5">
    <source>
        <dbReference type="Pfam" id="PF01420"/>
    </source>
</evidence>
<accession>A0A859CV73</accession>
<organism evidence="6 7">
    <name type="scientific">Marinomonas primoryensis</name>
    <dbReference type="NCBI Taxonomy" id="178399"/>
    <lineage>
        <taxon>Bacteria</taxon>
        <taxon>Pseudomonadati</taxon>
        <taxon>Pseudomonadota</taxon>
        <taxon>Gammaproteobacteria</taxon>
        <taxon>Oceanospirillales</taxon>
        <taxon>Oceanospirillaceae</taxon>
        <taxon>Marinomonas</taxon>
    </lineage>
</organism>
<evidence type="ECO:0000256" key="3">
    <source>
        <dbReference type="ARBA" id="ARBA00023125"/>
    </source>
</evidence>
<dbReference type="PANTHER" id="PTHR43140:SF1">
    <property type="entry name" value="TYPE I RESTRICTION ENZYME ECOKI SPECIFICITY SUBUNIT"/>
    <property type="match status" value="1"/>
</dbReference>
<comment type="similarity">
    <text evidence="1">Belongs to the type-I restriction system S methylase family.</text>
</comment>
<dbReference type="REBASE" id="404258">
    <property type="entry name" value="S.Mpr3633ORF1187P"/>
</dbReference>
<keyword evidence="3" id="KW-0238">DNA-binding</keyword>
<evidence type="ECO:0000256" key="2">
    <source>
        <dbReference type="ARBA" id="ARBA00022747"/>
    </source>
</evidence>
<dbReference type="EMBL" id="CP054301">
    <property type="protein sequence ID" value="QKK79922.1"/>
    <property type="molecule type" value="Genomic_DNA"/>
</dbReference>
<evidence type="ECO:0000256" key="1">
    <source>
        <dbReference type="ARBA" id="ARBA00010923"/>
    </source>
</evidence>
<gene>
    <name evidence="6" type="ORF">MP3633_1188</name>
</gene>
<dbReference type="Gene3D" id="3.90.220.20">
    <property type="entry name" value="DNA methylase specificity domains"/>
    <property type="match status" value="2"/>
</dbReference>
<reference evidence="6 7" key="1">
    <citation type="submission" date="2020-06" db="EMBL/GenBank/DDBJ databases">
        <authorList>
            <person name="Voronona O.L."/>
            <person name="Aksenova E.I."/>
            <person name="Kunda M.S."/>
            <person name="Semenov A.N."/>
            <person name="Ryzhova N."/>
        </authorList>
    </citation>
    <scope>NUCLEOTIDE SEQUENCE [LARGE SCALE GENOMIC DNA]</scope>
    <source>
        <strain evidence="6 7">MPKMM3633</strain>
    </source>
</reference>
<dbReference type="AlphaFoldDB" id="A0A859CV73"/>
<protein>
    <recommendedName>
        <fullName evidence="5">Type I restriction modification DNA specificity domain-containing protein</fullName>
    </recommendedName>
</protein>
<dbReference type="GO" id="GO:0009307">
    <property type="term" value="P:DNA restriction-modification system"/>
    <property type="evidence" value="ECO:0007669"/>
    <property type="project" value="UniProtKB-KW"/>
</dbReference>
<proteinExistence type="inferred from homology"/>
<dbReference type="KEGG" id="mpri:MP3633_1188"/>
<dbReference type="InterPro" id="IPR000055">
    <property type="entry name" value="Restrct_endonuc_typeI_TRD"/>
</dbReference>
<dbReference type="Pfam" id="PF01420">
    <property type="entry name" value="Methylase_S"/>
    <property type="match status" value="2"/>
</dbReference>
<dbReference type="GO" id="GO:0003677">
    <property type="term" value="F:DNA binding"/>
    <property type="evidence" value="ECO:0007669"/>
    <property type="project" value="UniProtKB-KW"/>
</dbReference>
<keyword evidence="2" id="KW-0680">Restriction system</keyword>
<evidence type="ECO:0000313" key="6">
    <source>
        <dbReference type="EMBL" id="QKK79922.1"/>
    </source>
</evidence>
<dbReference type="SUPFAM" id="SSF116734">
    <property type="entry name" value="DNA methylase specificity domain"/>
    <property type="match status" value="2"/>
</dbReference>
<keyword evidence="4" id="KW-0175">Coiled coil</keyword>
<feature type="domain" description="Type I restriction modification DNA specificity" evidence="5">
    <location>
        <begin position="28"/>
        <end position="189"/>
    </location>
</feature>
<dbReference type="InterPro" id="IPR051212">
    <property type="entry name" value="Type-I_RE_S_subunit"/>
</dbReference>
<feature type="domain" description="Type I restriction modification DNA specificity" evidence="5">
    <location>
        <begin position="290"/>
        <end position="406"/>
    </location>
</feature>
<dbReference type="Proteomes" id="UP000509371">
    <property type="component" value="Chromosome"/>
</dbReference>
<name>A0A859CV73_9GAMM</name>
<feature type="coiled-coil region" evidence="4">
    <location>
        <begin position="399"/>
        <end position="459"/>
    </location>
</feature>